<name>A0A816KD26_BRANA</name>
<dbReference type="AlphaFoldDB" id="A0A816KD26"/>
<proteinExistence type="predicted"/>
<organism evidence="1">
    <name type="scientific">Brassica napus</name>
    <name type="common">Rape</name>
    <dbReference type="NCBI Taxonomy" id="3708"/>
    <lineage>
        <taxon>Eukaryota</taxon>
        <taxon>Viridiplantae</taxon>
        <taxon>Streptophyta</taxon>
        <taxon>Embryophyta</taxon>
        <taxon>Tracheophyta</taxon>
        <taxon>Spermatophyta</taxon>
        <taxon>Magnoliopsida</taxon>
        <taxon>eudicotyledons</taxon>
        <taxon>Gunneridae</taxon>
        <taxon>Pentapetalae</taxon>
        <taxon>rosids</taxon>
        <taxon>malvids</taxon>
        <taxon>Brassicales</taxon>
        <taxon>Brassicaceae</taxon>
        <taxon>Brassiceae</taxon>
        <taxon>Brassica</taxon>
    </lineage>
</organism>
<dbReference type="Proteomes" id="UP001295469">
    <property type="component" value="Chromosome C02"/>
</dbReference>
<gene>
    <name evidence="1" type="ORF">DARMORV10_C02P18420.1</name>
</gene>
<accession>A0A816KD26</accession>
<protein>
    <submittedName>
        <fullName evidence="1">(rape) hypothetical protein</fullName>
    </submittedName>
</protein>
<evidence type="ECO:0000313" key="1">
    <source>
        <dbReference type="EMBL" id="CAF1897392.1"/>
    </source>
</evidence>
<reference evidence="1" key="1">
    <citation type="submission" date="2021-01" db="EMBL/GenBank/DDBJ databases">
        <authorList>
            <consortium name="Genoscope - CEA"/>
            <person name="William W."/>
        </authorList>
    </citation>
    <scope>NUCLEOTIDE SEQUENCE</scope>
</reference>
<dbReference type="EMBL" id="HG994366">
    <property type="protein sequence ID" value="CAF1897392.1"/>
    <property type="molecule type" value="Genomic_DNA"/>
</dbReference>
<sequence length="81" mass="9290">MVHVPDRYQLASSFLSHGVRFGASALFSSSRKKRMVNRSLPSRILGWYQVVLLWLLSGMKWCVLEHLIKSVAWSSLTKIDL</sequence>